<dbReference type="GeneID" id="92089475"/>
<feature type="compositionally biased region" description="Low complexity" evidence="1">
    <location>
        <begin position="85"/>
        <end position="95"/>
    </location>
</feature>
<dbReference type="EMBL" id="JAQQWL010000005">
    <property type="protein sequence ID" value="KAK8074104.1"/>
    <property type="molecule type" value="Genomic_DNA"/>
</dbReference>
<protein>
    <submittedName>
        <fullName evidence="2">Uncharacterized protein</fullName>
    </submittedName>
</protein>
<feature type="compositionally biased region" description="Basic and acidic residues" evidence="1">
    <location>
        <begin position="173"/>
        <end position="183"/>
    </location>
</feature>
<dbReference type="Proteomes" id="UP001480595">
    <property type="component" value="Unassembled WGS sequence"/>
</dbReference>
<evidence type="ECO:0000313" key="3">
    <source>
        <dbReference type="Proteomes" id="UP001480595"/>
    </source>
</evidence>
<comment type="caution">
    <text evidence="2">The sequence shown here is derived from an EMBL/GenBank/DDBJ whole genome shotgun (WGS) entry which is preliminary data.</text>
</comment>
<reference evidence="2 3" key="1">
    <citation type="submission" date="2023-01" db="EMBL/GenBank/DDBJ databases">
        <title>Analysis of 21 Apiospora genomes using comparative genomics revels a genus with tremendous synthesis potential of carbohydrate active enzymes and secondary metabolites.</title>
        <authorList>
            <person name="Sorensen T."/>
        </authorList>
    </citation>
    <scope>NUCLEOTIDE SEQUENCE [LARGE SCALE GENOMIC DNA]</scope>
    <source>
        <strain evidence="2 3">CBS 135458</strain>
    </source>
</reference>
<feature type="compositionally biased region" description="Basic residues" evidence="1">
    <location>
        <begin position="151"/>
        <end position="163"/>
    </location>
</feature>
<feature type="region of interest" description="Disordered" evidence="1">
    <location>
        <begin position="138"/>
        <end position="238"/>
    </location>
</feature>
<evidence type="ECO:0000313" key="2">
    <source>
        <dbReference type="EMBL" id="KAK8074104.1"/>
    </source>
</evidence>
<gene>
    <name evidence="2" type="ORF">PG994_005003</name>
</gene>
<proteinExistence type="predicted"/>
<keyword evidence="3" id="KW-1185">Reference proteome</keyword>
<feature type="region of interest" description="Disordered" evidence="1">
    <location>
        <begin position="75"/>
        <end position="100"/>
    </location>
</feature>
<name>A0ABR1VW18_9PEZI</name>
<sequence>MAHQAHALPWNTLAAHYKYKYSYNHEPQRKDIFPVDKDTKVIDYFCRALAKRVQEFAETERAKYRPQAELRERAKGWTKSVPRYSSQKAGSGSSSETETRMVYPDEMQVRYFEEGYEGADLPSRVPARHGQDLRPLSKWTEVDDDGGGRHAPGHLRGAHSRRAQGRDYGVAAPRREQARDTLAHVRRHAPRPPPWRLPGRGGGGAGLPVPEPARRDAGAGFRRLRHRPDRGRRGDPGRRNYMGLQSYSWLLSSAAGEYDGDAHNLVHWDYFYPRGEDDWDRSQMKDHLADMEGLKEYLKGLWRLLVVYDLVIREAGGDPGLEEMCKTKLDITFN</sequence>
<accession>A0ABR1VW18</accession>
<dbReference type="RefSeq" id="XP_066718579.1">
    <property type="nucleotide sequence ID" value="XM_066856412.1"/>
</dbReference>
<evidence type="ECO:0000256" key="1">
    <source>
        <dbReference type="SAM" id="MobiDB-lite"/>
    </source>
</evidence>
<organism evidence="2 3">
    <name type="scientific">Apiospora phragmitis</name>
    <dbReference type="NCBI Taxonomy" id="2905665"/>
    <lineage>
        <taxon>Eukaryota</taxon>
        <taxon>Fungi</taxon>
        <taxon>Dikarya</taxon>
        <taxon>Ascomycota</taxon>
        <taxon>Pezizomycotina</taxon>
        <taxon>Sordariomycetes</taxon>
        <taxon>Xylariomycetidae</taxon>
        <taxon>Amphisphaeriales</taxon>
        <taxon>Apiosporaceae</taxon>
        <taxon>Apiospora</taxon>
    </lineage>
</organism>